<feature type="binding site" evidence="12">
    <location>
        <position position="58"/>
    </location>
    <ligand>
        <name>CoA</name>
        <dbReference type="ChEBI" id="CHEBI:57287"/>
    </ligand>
</feature>
<dbReference type="PANTHER" id="PTHR38096:SF1">
    <property type="entry name" value="ENTEROBACTIN SYNTHASE COMPONENT D"/>
    <property type="match status" value="1"/>
</dbReference>
<feature type="binding site" evidence="12">
    <location>
        <position position="125"/>
    </location>
    <ligand>
        <name>CoA</name>
        <dbReference type="ChEBI" id="CHEBI:57287"/>
    </ligand>
</feature>
<evidence type="ECO:0000256" key="2">
    <source>
        <dbReference type="ARBA" id="ARBA00004993"/>
    </source>
</evidence>
<dbReference type="Pfam" id="PF17837">
    <property type="entry name" value="4PPT_N"/>
    <property type="match status" value="1"/>
</dbReference>
<accession>A0AAF0AHU9</accession>
<feature type="binding site" evidence="12">
    <location>
        <position position="171"/>
    </location>
    <ligand>
        <name>CoA</name>
        <dbReference type="ChEBI" id="CHEBI:57287"/>
    </ligand>
</feature>
<dbReference type="PRINTS" id="PR01399">
    <property type="entry name" value="ENTSNTHTASED"/>
</dbReference>
<dbReference type="InterPro" id="IPR041354">
    <property type="entry name" value="4PPT_N"/>
</dbReference>
<dbReference type="Proteomes" id="UP001212189">
    <property type="component" value="Chromosome"/>
</dbReference>
<dbReference type="GO" id="GO:0005886">
    <property type="term" value="C:plasma membrane"/>
    <property type="evidence" value="ECO:0007669"/>
    <property type="project" value="TreeGrafter"/>
</dbReference>
<evidence type="ECO:0000256" key="10">
    <source>
        <dbReference type="ARBA" id="ARBA00049176"/>
    </source>
</evidence>
<feature type="domain" description="4'-phosphopantetheinyl transferase N-terminal" evidence="15">
    <location>
        <begin position="52"/>
        <end position="113"/>
    </location>
</feature>
<organism evidence="16 17">
    <name type="scientific">Denitrificimonas caeni</name>
    <dbReference type="NCBI Taxonomy" id="521720"/>
    <lineage>
        <taxon>Bacteria</taxon>
        <taxon>Pseudomonadati</taxon>
        <taxon>Pseudomonadota</taxon>
        <taxon>Gammaproteobacteria</taxon>
        <taxon>Pseudomonadales</taxon>
        <taxon>Pseudomonadaceae</taxon>
        <taxon>Denitrificimonas</taxon>
    </lineage>
</organism>
<evidence type="ECO:0000256" key="11">
    <source>
        <dbReference type="ARBA" id="ARBA00049191"/>
    </source>
</evidence>
<dbReference type="InterPro" id="IPR008278">
    <property type="entry name" value="4-PPantetheinyl_Trfase_dom"/>
</dbReference>
<dbReference type="KEGG" id="dce:O6P33_08015"/>
<evidence type="ECO:0000256" key="4">
    <source>
        <dbReference type="ARBA" id="ARBA00011503"/>
    </source>
</evidence>
<evidence type="ECO:0000256" key="12">
    <source>
        <dbReference type="PIRSR" id="PIRSR603542-1"/>
    </source>
</evidence>
<dbReference type="GO" id="GO:0009366">
    <property type="term" value="C:enterobactin synthetase complex"/>
    <property type="evidence" value="ECO:0007669"/>
    <property type="project" value="InterPro"/>
</dbReference>
<dbReference type="Pfam" id="PF01648">
    <property type="entry name" value="ACPS"/>
    <property type="match status" value="1"/>
</dbReference>
<keyword evidence="7" id="KW-0259">Enterobactin biosynthesis</keyword>
<dbReference type="GO" id="GO:0000287">
    <property type="term" value="F:magnesium ion binding"/>
    <property type="evidence" value="ECO:0007669"/>
    <property type="project" value="InterPro"/>
</dbReference>
<sequence>MTQTGLSSGFLSHFQQHWPFPSPLPECTLVSSCFNEKAVSEALFTSYAIDAPQAASKRQAEFLASRLCAREALRLQTGQASLPLPQAHSRAPRWPANSCGSMSHSHAICAAIVGNSKHWQSLGLDLEKPLSPVRAQRLAKTILTPAEHQHYLTLDDEQRALYLTLVFSFKESLFKALNPLTGTYFGFHDAQVLELSSLDTGYAQLRLCKDLSAFWRDGEQLQGQFSHLHGNVMTLVSVATAK</sequence>
<evidence type="ECO:0000313" key="16">
    <source>
        <dbReference type="EMBL" id="WBE24324.1"/>
    </source>
</evidence>
<protein>
    <recommendedName>
        <fullName evidence="5">Enterobactin synthase component D</fullName>
    </recommendedName>
    <alternativeName>
        <fullName evidence="8">4'-phosphopantetheinyl transferase EntD</fullName>
    </alternativeName>
    <alternativeName>
        <fullName evidence="9">Enterochelin synthase D</fullName>
    </alternativeName>
</protein>
<keyword evidence="6 16" id="KW-0808">Transferase</keyword>
<evidence type="ECO:0000313" key="17">
    <source>
        <dbReference type="Proteomes" id="UP001212189"/>
    </source>
</evidence>
<dbReference type="InterPro" id="IPR003542">
    <property type="entry name" value="Enbac_synth_compD-like"/>
</dbReference>
<comment type="catalytic activity">
    <reaction evidence="11">
        <text>apo-[peptidyl-carrier protein] + CoA = holo-[peptidyl-carrier protein] + adenosine 3',5'-bisphosphate + H(+)</text>
        <dbReference type="Rhea" id="RHEA:46228"/>
        <dbReference type="Rhea" id="RHEA-COMP:11479"/>
        <dbReference type="Rhea" id="RHEA-COMP:11480"/>
        <dbReference type="ChEBI" id="CHEBI:15378"/>
        <dbReference type="ChEBI" id="CHEBI:29999"/>
        <dbReference type="ChEBI" id="CHEBI:57287"/>
        <dbReference type="ChEBI" id="CHEBI:58343"/>
        <dbReference type="ChEBI" id="CHEBI:64479"/>
    </reaction>
</comment>
<evidence type="ECO:0000259" key="15">
    <source>
        <dbReference type="Pfam" id="PF17837"/>
    </source>
</evidence>
<comment type="pathway">
    <text evidence="2">Siderophore biosynthesis; enterobactin biosynthesis.</text>
</comment>
<dbReference type="EMBL" id="CP114976">
    <property type="protein sequence ID" value="WBE24324.1"/>
    <property type="molecule type" value="Genomic_DNA"/>
</dbReference>
<dbReference type="SUPFAM" id="SSF56214">
    <property type="entry name" value="4'-phosphopantetheinyl transferase"/>
    <property type="match status" value="1"/>
</dbReference>
<evidence type="ECO:0000256" key="5">
    <source>
        <dbReference type="ARBA" id="ARBA00019087"/>
    </source>
</evidence>
<evidence type="ECO:0000256" key="6">
    <source>
        <dbReference type="ARBA" id="ARBA00022679"/>
    </source>
</evidence>
<evidence type="ECO:0000256" key="7">
    <source>
        <dbReference type="ARBA" id="ARBA00023191"/>
    </source>
</evidence>
<comment type="cofactor">
    <cofactor evidence="13">
        <name>Mg(2+)</name>
        <dbReference type="ChEBI" id="CHEBI:18420"/>
    </cofactor>
</comment>
<keyword evidence="13" id="KW-0479">Metal-binding</keyword>
<comment type="similarity">
    <text evidence="3">Belongs to the P-Pant transferase superfamily. EntD family.</text>
</comment>
<comment type="function">
    <text evidence="1">Involved in the biosynthesis of the siderophore enterobactin (enterochelin), which is a macrocyclic trimeric lactone of N-(2,3-dihydroxybenzoyl)-serine. The serine trilactone serves as a scaffolding for the three catechol functionalities that provide hexadentate coordination for the tightly ligated iron(2+) atoms. Plays an essential role in the assembly of the enterobactin by catalyzing the transfer of the 4'-phosphopantetheine (Ppant) moiety from coenzyme A to the apo-domains of both EntB (ArCP domain) and EntF (PCP domain) to yield their holo-forms which make them competent for the activation of 2,3-dihydroxybenzoate (DHB) and L-serine, respectively.</text>
</comment>
<evidence type="ECO:0000256" key="1">
    <source>
        <dbReference type="ARBA" id="ARBA00003937"/>
    </source>
</evidence>
<dbReference type="GO" id="GO:0008897">
    <property type="term" value="F:holo-[acyl-carrier-protein] synthase activity"/>
    <property type="evidence" value="ECO:0007669"/>
    <property type="project" value="InterPro"/>
</dbReference>
<feature type="binding site" evidence="13">
    <location>
        <position position="127"/>
    </location>
    <ligand>
        <name>Mg(2+)</name>
        <dbReference type="ChEBI" id="CHEBI:18420"/>
    </ligand>
</feature>
<evidence type="ECO:0000259" key="14">
    <source>
        <dbReference type="Pfam" id="PF01648"/>
    </source>
</evidence>
<feature type="binding site" evidence="12">
    <location>
        <position position="66"/>
    </location>
    <ligand>
        <name>CoA</name>
        <dbReference type="ChEBI" id="CHEBI:57287"/>
    </ligand>
</feature>
<dbReference type="PANTHER" id="PTHR38096">
    <property type="entry name" value="ENTEROBACTIN SYNTHASE COMPONENT D"/>
    <property type="match status" value="1"/>
</dbReference>
<reference evidence="16 17" key="1">
    <citation type="submission" date="2022-12" db="EMBL/GenBank/DDBJ databases">
        <title>Coexistence and Characterization of a Novel Tigecycline Resistance gene tet(X) variant and blaNDM-1 in a Pseudomonas caeni Isolate of Chicken Origin.</title>
        <authorList>
            <person name="Lu X."/>
            <person name="Zhang L."/>
            <person name="Li R."/>
            <person name="Wang Z."/>
        </authorList>
    </citation>
    <scope>NUCLEOTIDE SEQUENCE [LARGE SCALE GENOMIC DNA]</scope>
    <source>
        <strain evidence="16 17">CE14</strain>
    </source>
</reference>
<comment type="subunit">
    <text evidence="4">EntB, EntD, EntE, and EntF form a multienzyme complex called enterobactin synthase.</text>
</comment>
<evidence type="ECO:0000256" key="8">
    <source>
        <dbReference type="ARBA" id="ARBA00029894"/>
    </source>
</evidence>
<feature type="binding site" evidence="12">
    <location>
        <begin position="103"/>
        <end position="104"/>
    </location>
    <ligand>
        <name>CoA</name>
        <dbReference type="ChEBI" id="CHEBI:57287"/>
    </ligand>
</feature>
<feature type="binding site" evidence="13">
    <location>
        <position position="125"/>
    </location>
    <ligand>
        <name>Mg(2+)</name>
        <dbReference type="ChEBI" id="CHEBI:18420"/>
    </ligand>
</feature>
<comment type="catalytic activity">
    <reaction evidence="10">
        <text>apo-[aryl-carrier protein] + CoA = holo-[aryl-carrier protein] + adenosine 3',5'-bisphosphate + H(+)</text>
        <dbReference type="Rhea" id="RHEA:48404"/>
        <dbReference type="Rhea" id="RHEA-COMP:15903"/>
        <dbReference type="Rhea" id="RHEA-COMP:17557"/>
        <dbReference type="ChEBI" id="CHEBI:15378"/>
        <dbReference type="ChEBI" id="CHEBI:29999"/>
        <dbReference type="ChEBI" id="CHEBI:57287"/>
        <dbReference type="ChEBI" id="CHEBI:58343"/>
        <dbReference type="ChEBI" id="CHEBI:64479"/>
    </reaction>
</comment>
<keyword evidence="13" id="KW-0460">Magnesium</keyword>
<evidence type="ECO:0000256" key="9">
    <source>
        <dbReference type="ARBA" id="ARBA00031996"/>
    </source>
</evidence>
<feature type="binding site" evidence="12">
    <location>
        <position position="175"/>
    </location>
    <ligand>
        <name>CoA</name>
        <dbReference type="ChEBI" id="CHEBI:57287"/>
    </ligand>
</feature>
<dbReference type="Gene3D" id="3.90.470.20">
    <property type="entry name" value="4'-phosphopantetheinyl transferase domain"/>
    <property type="match status" value="1"/>
</dbReference>
<evidence type="ECO:0000256" key="3">
    <source>
        <dbReference type="ARBA" id="ARBA00008342"/>
    </source>
</evidence>
<dbReference type="InterPro" id="IPR037143">
    <property type="entry name" value="4-PPantetheinyl_Trfase_dom_sf"/>
</dbReference>
<dbReference type="RefSeq" id="WP_269817266.1">
    <property type="nucleotide sequence ID" value="NZ_CP114976.1"/>
</dbReference>
<dbReference type="AlphaFoldDB" id="A0AAF0AHU9"/>
<dbReference type="GO" id="GO:0009239">
    <property type="term" value="P:enterobactin biosynthetic process"/>
    <property type="evidence" value="ECO:0007669"/>
    <property type="project" value="UniProtKB-KW"/>
</dbReference>
<name>A0AAF0AHU9_9GAMM</name>
<gene>
    <name evidence="16" type="ORF">O6P33_08015</name>
</gene>
<feature type="domain" description="4'-phosphopantetheinyl transferase" evidence="14">
    <location>
        <begin position="121"/>
        <end position="218"/>
    </location>
</feature>
<evidence type="ECO:0000256" key="13">
    <source>
        <dbReference type="PIRSR" id="PIRSR603542-2"/>
    </source>
</evidence>
<proteinExistence type="inferred from homology"/>
<keyword evidence="17" id="KW-1185">Reference proteome</keyword>